<evidence type="ECO:0000256" key="6">
    <source>
        <dbReference type="ARBA" id="ARBA00035673"/>
    </source>
</evidence>
<feature type="transmembrane region" description="Helical" evidence="9">
    <location>
        <begin position="84"/>
        <end position="103"/>
    </location>
</feature>
<organism evidence="11 12">
    <name type="scientific">Ditylenchus dipsaci</name>
    <dbReference type="NCBI Taxonomy" id="166011"/>
    <lineage>
        <taxon>Eukaryota</taxon>
        <taxon>Metazoa</taxon>
        <taxon>Ecdysozoa</taxon>
        <taxon>Nematoda</taxon>
        <taxon>Chromadorea</taxon>
        <taxon>Rhabditida</taxon>
        <taxon>Tylenchina</taxon>
        <taxon>Tylenchomorpha</taxon>
        <taxon>Sphaerularioidea</taxon>
        <taxon>Anguinidae</taxon>
        <taxon>Anguininae</taxon>
        <taxon>Ditylenchus</taxon>
    </lineage>
</organism>
<comment type="catalytic activity">
    <reaction evidence="7">
        <text>a 1-O-(1Z-alkenyl)-sn-glycero-3-phosphoethanolamine + H2O = a 2,3-saturated aldehyde + sn-glycero-3-phosphoethanolamine</text>
        <dbReference type="Rhea" id="RHEA:16905"/>
        <dbReference type="ChEBI" id="CHEBI:15377"/>
        <dbReference type="ChEBI" id="CHEBI:73359"/>
        <dbReference type="ChEBI" id="CHEBI:77288"/>
        <dbReference type="ChEBI" id="CHEBI:143890"/>
        <dbReference type="EC" id="3.3.2.2"/>
    </reaction>
</comment>
<accession>A0A915DEE0</accession>
<dbReference type="GO" id="GO:0016020">
    <property type="term" value="C:membrane"/>
    <property type="evidence" value="ECO:0007669"/>
    <property type="project" value="UniProtKB-SubCell"/>
</dbReference>
<feature type="transmembrane region" description="Helical" evidence="9">
    <location>
        <begin position="140"/>
        <end position="163"/>
    </location>
</feature>
<protein>
    <recommendedName>
        <fullName evidence="6">lysoplasmalogenase</fullName>
        <ecNumber evidence="6">3.3.2.2</ecNumber>
    </recommendedName>
</protein>
<evidence type="ECO:0000256" key="9">
    <source>
        <dbReference type="SAM" id="Phobius"/>
    </source>
</evidence>
<dbReference type="PANTHER" id="PTHR31885">
    <property type="entry name" value="GH04784P"/>
    <property type="match status" value="1"/>
</dbReference>
<evidence type="ECO:0000256" key="2">
    <source>
        <dbReference type="ARBA" id="ARBA00007375"/>
    </source>
</evidence>
<evidence type="ECO:0000313" key="11">
    <source>
        <dbReference type="Proteomes" id="UP000887574"/>
    </source>
</evidence>
<keyword evidence="10" id="KW-0732">Signal</keyword>
<feature type="transmembrane region" description="Helical" evidence="9">
    <location>
        <begin position="110"/>
        <end position="128"/>
    </location>
</feature>
<dbReference type="PANTHER" id="PTHR31885:SF6">
    <property type="entry name" value="GH04784P"/>
    <property type="match status" value="1"/>
</dbReference>
<feature type="transmembrane region" description="Helical" evidence="9">
    <location>
        <begin position="175"/>
        <end position="198"/>
    </location>
</feature>
<evidence type="ECO:0000256" key="8">
    <source>
        <dbReference type="ARBA" id="ARBA00049560"/>
    </source>
</evidence>
<name>A0A915DEE0_9BILA</name>
<evidence type="ECO:0000256" key="4">
    <source>
        <dbReference type="ARBA" id="ARBA00022989"/>
    </source>
</evidence>
<feature type="signal peptide" evidence="10">
    <location>
        <begin position="1"/>
        <end position="23"/>
    </location>
</feature>
<evidence type="ECO:0000256" key="3">
    <source>
        <dbReference type="ARBA" id="ARBA00022692"/>
    </source>
</evidence>
<dbReference type="EC" id="3.3.2.2" evidence="6"/>
<reference evidence="12" key="1">
    <citation type="submission" date="2022-11" db="UniProtKB">
        <authorList>
            <consortium name="WormBaseParasite"/>
        </authorList>
    </citation>
    <scope>IDENTIFICATION</scope>
</reference>
<keyword evidence="5 9" id="KW-0472">Membrane</keyword>
<keyword evidence="11" id="KW-1185">Reference proteome</keyword>
<dbReference type="InterPro" id="IPR012506">
    <property type="entry name" value="TMEM86B-like"/>
</dbReference>
<dbReference type="Proteomes" id="UP000887574">
    <property type="component" value="Unplaced"/>
</dbReference>
<sequence length="260" mass="28871">MASAVLFTSYFVLIALFYDKTDGFQKTSLINYCVLKSIPVFALAALVHIGHGNLKGKNRTAHALGLFFGACGDFIIAFHQYGLVSAALAFGVGHLFYMKTFALQLKKVSAELATVVLLYALFMNHFFLMPEFFFHPLSTIILMAYSLILGTALVISGSLYFHGTKTQGPKEMSSLLRFIGYSLFFLSDSLLLLVHAGFHLPCSSVIVLSTYYTSQYVILWSADIAEVDIAEYSLDKDVCINNNFNKQIACVDRYPKIKAN</sequence>
<dbReference type="Pfam" id="PF07947">
    <property type="entry name" value="YhhN"/>
    <property type="match status" value="1"/>
</dbReference>
<keyword evidence="3 9" id="KW-0812">Transmembrane</keyword>
<feature type="chain" id="PRO_5037387022" description="lysoplasmalogenase" evidence="10">
    <location>
        <begin position="24"/>
        <end position="260"/>
    </location>
</feature>
<comment type="similarity">
    <text evidence="2">Belongs to the TMEM86 family.</text>
</comment>
<keyword evidence="4 9" id="KW-1133">Transmembrane helix</keyword>
<evidence type="ECO:0000256" key="10">
    <source>
        <dbReference type="SAM" id="SignalP"/>
    </source>
</evidence>
<evidence type="ECO:0000313" key="12">
    <source>
        <dbReference type="WBParaSite" id="jg18999"/>
    </source>
</evidence>
<dbReference type="GO" id="GO:0047408">
    <property type="term" value="F:alkenylglycerophosphocholine hydrolase activity"/>
    <property type="evidence" value="ECO:0007669"/>
    <property type="project" value="UniProtKB-EC"/>
</dbReference>
<comment type="catalytic activity">
    <reaction evidence="8">
        <text>a 1-O-(1Z-alkenyl)-sn-glycero-3-phosphocholine + H2O = a 2,3-saturated aldehyde + sn-glycerol 3-phosphocholine</text>
        <dbReference type="Rhea" id="RHEA:22544"/>
        <dbReference type="ChEBI" id="CHEBI:15377"/>
        <dbReference type="ChEBI" id="CHEBI:16870"/>
        <dbReference type="ChEBI" id="CHEBI:73359"/>
        <dbReference type="ChEBI" id="CHEBI:77287"/>
        <dbReference type="EC" id="3.3.2.2"/>
    </reaction>
</comment>
<comment type="subcellular location">
    <subcellularLocation>
        <location evidence="1">Membrane</location>
        <topology evidence="1">Multi-pass membrane protein</topology>
    </subcellularLocation>
</comment>
<dbReference type="WBParaSite" id="jg18999">
    <property type="protein sequence ID" value="jg18999"/>
    <property type="gene ID" value="jg18999"/>
</dbReference>
<evidence type="ECO:0000256" key="5">
    <source>
        <dbReference type="ARBA" id="ARBA00023136"/>
    </source>
</evidence>
<evidence type="ECO:0000256" key="7">
    <source>
        <dbReference type="ARBA" id="ARBA00049458"/>
    </source>
</evidence>
<feature type="transmembrane region" description="Helical" evidence="9">
    <location>
        <begin position="29"/>
        <end position="49"/>
    </location>
</feature>
<evidence type="ECO:0000256" key="1">
    <source>
        <dbReference type="ARBA" id="ARBA00004141"/>
    </source>
</evidence>
<proteinExistence type="inferred from homology"/>
<dbReference type="AlphaFoldDB" id="A0A915DEE0"/>